<keyword evidence="4" id="KW-0418">Kinase</keyword>
<dbReference type="SUPFAM" id="SSF111331">
    <property type="entry name" value="NAD kinase/diacylglycerol kinase-like"/>
    <property type="match status" value="1"/>
</dbReference>
<dbReference type="PROSITE" id="PS50146">
    <property type="entry name" value="DAGK"/>
    <property type="match status" value="1"/>
</dbReference>
<feature type="domain" description="DAGKc" evidence="3">
    <location>
        <begin position="1"/>
        <end position="133"/>
    </location>
</feature>
<name>A0A4Q7NSU6_9ACTN</name>
<dbReference type="PANTHER" id="PTHR12358">
    <property type="entry name" value="SPHINGOSINE KINASE"/>
    <property type="match status" value="1"/>
</dbReference>
<accession>A0A4Q7NSU6</accession>
<dbReference type="Pfam" id="PF00781">
    <property type="entry name" value="DAGK_cat"/>
    <property type="match status" value="1"/>
</dbReference>
<dbReference type="InterPro" id="IPR016064">
    <property type="entry name" value="NAD/diacylglycerol_kinase_sf"/>
</dbReference>
<protein>
    <submittedName>
        <fullName evidence="4">Diacylglycerol kinase family enzyme</fullName>
    </submittedName>
</protein>
<comment type="cofactor">
    <cofactor evidence="1">
        <name>Mg(2+)</name>
        <dbReference type="ChEBI" id="CHEBI:18420"/>
    </cofactor>
</comment>
<evidence type="ECO:0000256" key="2">
    <source>
        <dbReference type="ARBA" id="ARBA00005983"/>
    </source>
</evidence>
<keyword evidence="5" id="KW-1185">Reference proteome</keyword>
<gene>
    <name evidence="4" type="ORF">EV189_1898</name>
</gene>
<sequence>MAVRALLVANPKATSMTPGTQDVIARALGSDLKVEVVSTRHRGHAAELASEARADGLDLVIALGGDGTVNEVVNGLLADQPSGLPVPALAVVPGGSTNVFVRALGLPRDPVEATSALLQRVRAGRRREVSLGRADGRWFTFAAGVGLDAEVVRRVERHRESGRASTPGLYIRTVAETVSRDRLSGGSVVTPVTVEVPGLAPVQLRMAVFGNTRPWTFVGELPVDPFPLASFDDDLDLFGMRRIDPFTVTGVLARVLRPGRGAGGRSAVSLHGVTSAVVTADRPFPVELDGDAVELRQRLVVESVPRALTVVA</sequence>
<keyword evidence="4" id="KW-0808">Transferase</keyword>
<dbReference type="GO" id="GO:0005886">
    <property type="term" value="C:plasma membrane"/>
    <property type="evidence" value="ECO:0007669"/>
    <property type="project" value="TreeGrafter"/>
</dbReference>
<dbReference type="EMBL" id="SGXD01000002">
    <property type="protein sequence ID" value="RZS90115.1"/>
    <property type="molecule type" value="Genomic_DNA"/>
</dbReference>
<comment type="similarity">
    <text evidence="2">Belongs to the diacylglycerol/lipid kinase family.</text>
</comment>
<dbReference type="PANTHER" id="PTHR12358:SF106">
    <property type="entry name" value="LIPID KINASE YEGS"/>
    <property type="match status" value="1"/>
</dbReference>
<dbReference type="Gene3D" id="2.60.200.40">
    <property type="match status" value="1"/>
</dbReference>
<dbReference type="InterPro" id="IPR017438">
    <property type="entry name" value="ATP-NAD_kinase_N"/>
</dbReference>
<reference evidence="4 5" key="1">
    <citation type="submission" date="2019-02" db="EMBL/GenBank/DDBJ databases">
        <title>Genomic Encyclopedia of Type Strains, Phase IV (KMG-IV): sequencing the most valuable type-strain genomes for metagenomic binning, comparative biology and taxonomic classification.</title>
        <authorList>
            <person name="Goeker M."/>
        </authorList>
    </citation>
    <scope>NUCLEOTIDE SEQUENCE [LARGE SCALE GENOMIC DNA]</scope>
    <source>
        <strain evidence="4 5">DSM 45622</strain>
    </source>
</reference>
<comment type="caution">
    <text evidence="4">The sequence shown here is derived from an EMBL/GenBank/DDBJ whole genome shotgun (WGS) entry which is preliminary data.</text>
</comment>
<dbReference type="InterPro" id="IPR001206">
    <property type="entry name" value="Diacylglycerol_kinase_cat_dom"/>
</dbReference>
<dbReference type="Proteomes" id="UP000293638">
    <property type="component" value="Unassembled WGS sequence"/>
</dbReference>
<evidence type="ECO:0000256" key="1">
    <source>
        <dbReference type="ARBA" id="ARBA00001946"/>
    </source>
</evidence>
<evidence type="ECO:0000313" key="4">
    <source>
        <dbReference type="EMBL" id="RZS90115.1"/>
    </source>
</evidence>
<dbReference type="Gene3D" id="3.40.50.10330">
    <property type="entry name" value="Probable inorganic polyphosphate/atp-NAD kinase, domain 1"/>
    <property type="match status" value="1"/>
</dbReference>
<evidence type="ECO:0000313" key="5">
    <source>
        <dbReference type="Proteomes" id="UP000293638"/>
    </source>
</evidence>
<evidence type="ECO:0000259" key="3">
    <source>
        <dbReference type="PROSITE" id="PS50146"/>
    </source>
</evidence>
<dbReference type="GO" id="GO:0004143">
    <property type="term" value="F:ATP-dependent diacylglycerol kinase activity"/>
    <property type="evidence" value="ECO:0007669"/>
    <property type="project" value="TreeGrafter"/>
</dbReference>
<dbReference type="InterPro" id="IPR050187">
    <property type="entry name" value="Lipid_Phosphate_FormReg"/>
</dbReference>
<organism evidence="4 5">
    <name type="scientific">Motilibacter rhizosphaerae</name>
    <dbReference type="NCBI Taxonomy" id="598652"/>
    <lineage>
        <taxon>Bacteria</taxon>
        <taxon>Bacillati</taxon>
        <taxon>Actinomycetota</taxon>
        <taxon>Actinomycetes</taxon>
        <taxon>Motilibacterales</taxon>
        <taxon>Motilibacteraceae</taxon>
        <taxon>Motilibacter</taxon>
    </lineage>
</organism>
<dbReference type="AlphaFoldDB" id="A0A4Q7NSU6"/>
<dbReference type="SMART" id="SM00046">
    <property type="entry name" value="DAGKc"/>
    <property type="match status" value="1"/>
</dbReference>
<proteinExistence type="inferred from homology"/>